<keyword evidence="9" id="KW-0067">ATP-binding</keyword>
<dbReference type="InterPro" id="IPR011761">
    <property type="entry name" value="ATP-grasp"/>
</dbReference>
<dbReference type="InterPro" id="IPR005123">
    <property type="entry name" value="Oxoglu/Fe-dep_dioxygenase_dom"/>
</dbReference>
<dbReference type="Pfam" id="PF11397">
    <property type="entry name" value="GlcNAc"/>
    <property type="match status" value="2"/>
</dbReference>
<evidence type="ECO:0000256" key="2">
    <source>
        <dbReference type="ARBA" id="ARBA00012264"/>
    </source>
</evidence>
<protein>
    <recommendedName>
        <fullName evidence="2">procollagen-lysine 5-dioxygenase</fullName>
        <ecNumber evidence="2">1.14.11.4</ecNumber>
    </recommendedName>
</protein>
<gene>
    <name evidence="12" type="ORF">GCM10017044_11650</name>
</gene>
<feature type="domain" description="ATP-grasp" evidence="10">
    <location>
        <begin position="638"/>
        <end position="859"/>
    </location>
</feature>
<keyword evidence="5" id="KW-0223">Dioxygenase</keyword>
<dbReference type="GO" id="GO:0005506">
    <property type="term" value="F:iron ion binding"/>
    <property type="evidence" value="ECO:0007669"/>
    <property type="project" value="InterPro"/>
</dbReference>
<dbReference type="GO" id="GO:0031418">
    <property type="term" value="F:L-ascorbic acid binding"/>
    <property type="evidence" value="ECO:0007669"/>
    <property type="project" value="UniProtKB-KW"/>
</dbReference>
<evidence type="ECO:0000256" key="6">
    <source>
        <dbReference type="ARBA" id="ARBA00023002"/>
    </source>
</evidence>
<dbReference type="EC" id="1.14.11.4" evidence="2"/>
<dbReference type="PANTHER" id="PTHR34496">
    <property type="entry name" value="GLCNAC TRANSFERASE-RELATED"/>
    <property type="match status" value="1"/>
</dbReference>
<keyword evidence="4" id="KW-0847">Vitamin C</keyword>
<evidence type="ECO:0000313" key="12">
    <source>
        <dbReference type="EMBL" id="GHF18780.1"/>
    </source>
</evidence>
<keyword evidence="13" id="KW-1185">Reference proteome</keyword>
<dbReference type="GO" id="GO:0008475">
    <property type="term" value="F:procollagen-lysine 5-dioxygenase activity"/>
    <property type="evidence" value="ECO:0007669"/>
    <property type="project" value="UniProtKB-EC"/>
</dbReference>
<dbReference type="SUPFAM" id="SSF53448">
    <property type="entry name" value="Nucleotide-diphospho-sugar transferases"/>
    <property type="match status" value="1"/>
</dbReference>
<dbReference type="InterPro" id="IPR029044">
    <property type="entry name" value="Nucleotide-diphossugar_trans"/>
</dbReference>
<dbReference type="InterPro" id="IPR006620">
    <property type="entry name" value="Pro_4_hyd_alph"/>
</dbReference>
<organism evidence="12 13">
    <name type="scientific">Kordiimonas sediminis</name>
    <dbReference type="NCBI Taxonomy" id="1735581"/>
    <lineage>
        <taxon>Bacteria</taxon>
        <taxon>Pseudomonadati</taxon>
        <taxon>Pseudomonadota</taxon>
        <taxon>Alphaproteobacteria</taxon>
        <taxon>Kordiimonadales</taxon>
        <taxon>Kordiimonadaceae</taxon>
        <taxon>Kordiimonas</taxon>
    </lineage>
</organism>
<evidence type="ECO:0000256" key="3">
    <source>
        <dbReference type="ARBA" id="ARBA00022723"/>
    </source>
</evidence>
<evidence type="ECO:0000259" key="11">
    <source>
        <dbReference type="PROSITE" id="PS51471"/>
    </source>
</evidence>
<dbReference type="PANTHER" id="PTHR34496:SF10">
    <property type="entry name" value="GLCNAC TRANSFERASE"/>
    <property type="match status" value="1"/>
</dbReference>
<dbReference type="Pfam" id="PF03133">
    <property type="entry name" value="TTL"/>
    <property type="match status" value="1"/>
</dbReference>
<dbReference type="InterPro" id="IPR004344">
    <property type="entry name" value="TTL/TTLL_fam"/>
</dbReference>
<dbReference type="PROSITE" id="PS51471">
    <property type="entry name" value="FE2OG_OXY"/>
    <property type="match status" value="1"/>
</dbReference>
<dbReference type="Gene3D" id="2.60.120.620">
    <property type="entry name" value="q2cbj1_9rhob like domain"/>
    <property type="match status" value="1"/>
</dbReference>
<dbReference type="RefSeq" id="WP_191250755.1">
    <property type="nucleotide sequence ID" value="NZ_BNCI01000001.1"/>
</dbReference>
<evidence type="ECO:0000313" key="13">
    <source>
        <dbReference type="Proteomes" id="UP000630923"/>
    </source>
</evidence>
<evidence type="ECO:0000259" key="10">
    <source>
        <dbReference type="PROSITE" id="PS50975"/>
    </source>
</evidence>
<comment type="catalytic activity">
    <reaction evidence="8">
        <text>L-lysyl-[collagen] + 2-oxoglutarate + O2 = (5R)-5-hydroxy-L-lysyl-[collagen] + succinate + CO2</text>
        <dbReference type="Rhea" id="RHEA:16569"/>
        <dbReference type="Rhea" id="RHEA-COMP:12751"/>
        <dbReference type="Rhea" id="RHEA-COMP:12752"/>
        <dbReference type="ChEBI" id="CHEBI:15379"/>
        <dbReference type="ChEBI" id="CHEBI:16526"/>
        <dbReference type="ChEBI" id="CHEBI:16810"/>
        <dbReference type="ChEBI" id="CHEBI:29969"/>
        <dbReference type="ChEBI" id="CHEBI:30031"/>
        <dbReference type="ChEBI" id="CHEBI:133442"/>
        <dbReference type="EC" id="1.14.11.4"/>
    </reaction>
</comment>
<keyword evidence="7" id="KW-0408">Iron</keyword>
<reference evidence="12" key="2">
    <citation type="submission" date="2020-09" db="EMBL/GenBank/DDBJ databases">
        <authorList>
            <person name="Sun Q."/>
            <person name="Kim S."/>
        </authorList>
    </citation>
    <scope>NUCLEOTIDE SEQUENCE</scope>
    <source>
        <strain evidence="12">KCTC 42590</strain>
    </source>
</reference>
<evidence type="ECO:0000256" key="1">
    <source>
        <dbReference type="ARBA" id="ARBA00001961"/>
    </source>
</evidence>
<dbReference type="Pfam" id="PF13640">
    <property type="entry name" value="2OG-FeII_Oxy_3"/>
    <property type="match status" value="1"/>
</dbReference>
<name>A0A919APK6_9PROT</name>
<dbReference type="Gene3D" id="3.30.470.20">
    <property type="entry name" value="ATP-grasp fold, B domain"/>
    <property type="match status" value="1"/>
</dbReference>
<dbReference type="SMART" id="SM00702">
    <property type="entry name" value="P4Hc"/>
    <property type="match status" value="1"/>
</dbReference>
<dbReference type="InterPro" id="IPR021067">
    <property type="entry name" value="Glycosyltransferase"/>
</dbReference>
<dbReference type="GO" id="GO:0005524">
    <property type="term" value="F:ATP binding"/>
    <property type="evidence" value="ECO:0007669"/>
    <property type="project" value="UniProtKB-UniRule"/>
</dbReference>
<keyword evidence="3" id="KW-0479">Metal-binding</keyword>
<proteinExistence type="predicted"/>
<accession>A0A919APK6</accession>
<evidence type="ECO:0000256" key="9">
    <source>
        <dbReference type="PROSITE-ProRule" id="PRU00409"/>
    </source>
</evidence>
<evidence type="ECO:0000256" key="8">
    <source>
        <dbReference type="ARBA" id="ARBA00047930"/>
    </source>
</evidence>
<evidence type="ECO:0000256" key="7">
    <source>
        <dbReference type="ARBA" id="ARBA00023004"/>
    </source>
</evidence>
<comment type="caution">
    <text evidence="12">The sequence shown here is derived from an EMBL/GenBank/DDBJ whole genome shotgun (WGS) entry which is preliminary data.</text>
</comment>
<keyword evidence="6" id="KW-0560">Oxidoreductase</keyword>
<dbReference type="AlphaFoldDB" id="A0A919APK6"/>
<dbReference type="Gene3D" id="3.90.550.10">
    <property type="entry name" value="Spore Coat Polysaccharide Biosynthesis Protein SpsA, Chain A"/>
    <property type="match status" value="1"/>
</dbReference>
<dbReference type="SUPFAM" id="SSF56059">
    <property type="entry name" value="Glutathione synthetase ATP-binding domain-like"/>
    <property type="match status" value="1"/>
</dbReference>
<sequence>MTKVAPVQPAYKNSHVINVDPMIAYIDDVLSPEECDYIINLAKDKVERARVSLEGDDAISDGRTGSNTWIPHKTDDTIKAIADRIAGIVQIPLENAEALQVIHYGVSQEYKAHFDSYDLSTERGRHYCKRGGQRLVTALVYLNDIEEGGATGFPTLKAEVTAKKGRLALFHNCKSGTTKIHPDSLHAGTPVIKGEKWAFNLWFHARPMAEIQDFSEELIKTTGKGKAVIREKGSAKAQKKTPTSDKTIFIQIAAYRDPECQHSIHDLFDKAAFPDRLRVTVMFHADPHEDDDLFEIVTKPEQVTIHRIDAAHAQGVCEARWRGQLDYKDEDYVLQTDSHMRFEPGWDESLIAMLAECDSDKPVLTTYTPPYIPPMDLKKTHISGIQAERFDEFDTLLLRSKSIPIDQAPAKPFRGAFMGGCLLFGKSEVFTEVPCDPYLYFFGEEISLSARYWTHGFDIFHPNKLVAYQCWQRSHRKATHFDDHSDWTDRDKRSRQRVKYLLTGELPSNPAYLQDIEKFSLGTARSLEDYETFCGLDFRSKTLSERARNGRYDLLPVPATNPAMGPLVLVNRATAHFHKVSKAIWEQNPSSFLRTCFTYWDTYGGSQPDLSSVPSEYRRLGLIERAVLNALSNKKSLAKLVADKGLERLAPRTYFTKEDALAHKGAPAALWFIKKAAGTGGKGMRCVTNSALHNAIINSDEIIQAAVNDLMLLDGRKFTTRLYVLLWDHKIYLFKGGFNVIHGVPYQADSTDYAVQIDHRGYDKDDSPVTMQSFTDYEQYDRFFPACVQLIRDLNPALHDACNASTKDTYALLGIDILLQQNGCVQLTEINSFPNFRHTAEINADVNLPMLEAALKIMLGQSVNSMIPITSLDQD</sequence>
<evidence type="ECO:0000256" key="5">
    <source>
        <dbReference type="ARBA" id="ARBA00022964"/>
    </source>
</evidence>
<reference evidence="12" key="1">
    <citation type="journal article" date="2014" name="Int. J. Syst. Evol. Microbiol.">
        <title>Complete genome sequence of Corynebacterium casei LMG S-19264T (=DSM 44701T), isolated from a smear-ripened cheese.</title>
        <authorList>
            <consortium name="US DOE Joint Genome Institute (JGI-PGF)"/>
            <person name="Walter F."/>
            <person name="Albersmeier A."/>
            <person name="Kalinowski J."/>
            <person name="Ruckert C."/>
        </authorList>
    </citation>
    <scope>NUCLEOTIDE SEQUENCE</scope>
    <source>
        <strain evidence="12">KCTC 42590</strain>
    </source>
</reference>
<dbReference type="InterPro" id="IPR044862">
    <property type="entry name" value="Pro_4_hyd_alph_FE2OG_OXY"/>
</dbReference>
<dbReference type="PROSITE" id="PS50975">
    <property type="entry name" value="ATP_GRASP"/>
    <property type="match status" value="1"/>
</dbReference>
<evidence type="ECO:0000256" key="4">
    <source>
        <dbReference type="ARBA" id="ARBA00022896"/>
    </source>
</evidence>
<dbReference type="EMBL" id="BNCI01000001">
    <property type="protein sequence ID" value="GHF18780.1"/>
    <property type="molecule type" value="Genomic_DNA"/>
</dbReference>
<comment type="cofactor">
    <cofactor evidence="1">
        <name>L-ascorbate</name>
        <dbReference type="ChEBI" id="CHEBI:38290"/>
    </cofactor>
</comment>
<dbReference type="Proteomes" id="UP000630923">
    <property type="component" value="Unassembled WGS sequence"/>
</dbReference>
<keyword evidence="9" id="KW-0547">Nucleotide-binding</keyword>
<dbReference type="CDD" id="cd00761">
    <property type="entry name" value="Glyco_tranf_GTA_type"/>
    <property type="match status" value="1"/>
</dbReference>
<feature type="domain" description="Fe2OG dioxygenase" evidence="11">
    <location>
        <begin position="95"/>
        <end position="205"/>
    </location>
</feature>